<keyword evidence="1" id="KW-0812">Transmembrane</keyword>
<protein>
    <submittedName>
        <fullName evidence="2">Uncharacterized protein</fullName>
    </submittedName>
</protein>
<sequence>MFGGSFPASAAVYHLLSTHSDLVKLCGFGGITLGVFVISSGLAAGFLGGSPTSVCYTRFATLVALVIVLSLFSCALYTIFDAPVYKTTCAVICGLMIALFVFFWFIFEW</sequence>
<dbReference type="EMBL" id="GBRH01235444">
    <property type="protein sequence ID" value="JAD62451.1"/>
    <property type="molecule type" value="Transcribed_RNA"/>
</dbReference>
<name>A0A0A9BGI3_ARUDO</name>
<accession>A0A0A9BGI3</accession>
<keyword evidence="1" id="KW-1133">Transmembrane helix</keyword>
<keyword evidence="1" id="KW-0472">Membrane</keyword>
<reference evidence="2" key="1">
    <citation type="submission" date="2014-09" db="EMBL/GenBank/DDBJ databases">
        <authorList>
            <person name="Magalhaes I.L.F."/>
            <person name="Oliveira U."/>
            <person name="Santos F.R."/>
            <person name="Vidigal T.H.D.A."/>
            <person name="Brescovit A.D."/>
            <person name="Santos A.J."/>
        </authorList>
    </citation>
    <scope>NUCLEOTIDE SEQUENCE</scope>
    <source>
        <tissue evidence="2">Shoot tissue taken approximately 20 cm above the soil surface</tissue>
    </source>
</reference>
<feature type="transmembrane region" description="Helical" evidence="1">
    <location>
        <begin position="85"/>
        <end position="107"/>
    </location>
</feature>
<feature type="transmembrane region" description="Helical" evidence="1">
    <location>
        <begin position="59"/>
        <end position="79"/>
    </location>
</feature>
<proteinExistence type="predicted"/>
<evidence type="ECO:0000313" key="2">
    <source>
        <dbReference type="EMBL" id="JAD62451.1"/>
    </source>
</evidence>
<feature type="transmembrane region" description="Helical" evidence="1">
    <location>
        <begin position="22"/>
        <end position="47"/>
    </location>
</feature>
<dbReference type="AlphaFoldDB" id="A0A0A9BGI3"/>
<evidence type="ECO:0000256" key="1">
    <source>
        <dbReference type="SAM" id="Phobius"/>
    </source>
</evidence>
<organism evidence="2">
    <name type="scientific">Arundo donax</name>
    <name type="common">Giant reed</name>
    <name type="synonym">Donax arundinaceus</name>
    <dbReference type="NCBI Taxonomy" id="35708"/>
    <lineage>
        <taxon>Eukaryota</taxon>
        <taxon>Viridiplantae</taxon>
        <taxon>Streptophyta</taxon>
        <taxon>Embryophyta</taxon>
        <taxon>Tracheophyta</taxon>
        <taxon>Spermatophyta</taxon>
        <taxon>Magnoliopsida</taxon>
        <taxon>Liliopsida</taxon>
        <taxon>Poales</taxon>
        <taxon>Poaceae</taxon>
        <taxon>PACMAD clade</taxon>
        <taxon>Arundinoideae</taxon>
        <taxon>Arundineae</taxon>
        <taxon>Arundo</taxon>
    </lineage>
</organism>
<reference evidence="2" key="2">
    <citation type="journal article" date="2015" name="Data Brief">
        <title>Shoot transcriptome of the giant reed, Arundo donax.</title>
        <authorList>
            <person name="Barrero R.A."/>
            <person name="Guerrero F.D."/>
            <person name="Moolhuijzen P."/>
            <person name="Goolsby J.A."/>
            <person name="Tidwell J."/>
            <person name="Bellgard S.E."/>
            <person name="Bellgard M.I."/>
        </authorList>
    </citation>
    <scope>NUCLEOTIDE SEQUENCE</scope>
    <source>
        <tissue evidence="2">Shoot tissue taken approximately 20 cm above the soil surface</tissue>
    </source>
</reference>